<feature type="compositionally biased region" description="Basic and acidic residues" evidence="2">
    <location>
        <begin position="392"/>
        <end position="407"/>
    </location>
</feature>
<dbReference type="EMBL" id="DF237343">
    <property type="protein sequence ID" value="GAQ88022.1"/>
    <property type="molecule type" value="Genomic_DNA"/>
</dbReference>
<keyword evidence="1" id="KW-0863">Zinc-finger</keyword>
<feature type="domain" description="CCHC-type" evidence="3">
    <location>
        <begin position="267"/>
        <end position="281"/>
    </location>
</feature>
<feature type="compositionally biased region" description="Basic and acidic residues" evidence="2">
    <location>
        <begin position="316"/>
        <end position="329"/>
    </location>
</feature>
<name>A0A1Y1IDI8_KLENI</name>
<proteinExistence type="predicted"/>
<dbReference type="GO" id="GO:0003676">
    <property type="term" value="F:nucleic acid binding"/>
    <property type="evidence" value="ECO:0007669"/>
    <property type="project" value="InterPro"/>
</dbReference>
<dbReference type="InterPro" id="IPR001878">
    <property type="entry name" value="Znf_CCHC"/>
</dbReference>
<evidence type="ECO:0000256" key="2">
    <source>
        <dbReference type="SAM" id="MobiDB-lite"/>
    </source>
</evidence>
<dbReference type="SUPFAM" id="SSF57756">
    <property type="entry name" value="Retrovirus zinc finger-like domains"/>
    <property type="match status" value="1"/>
</dbReference>
<evidence type="ECO:0000313" key="4">
    <source>
        <dbReference type="EMBL" id="GAQ88022.1"/>
    </source>
</evidence>
<reference evidence="4 5" key="1">
    <citation type="journal article" date="2014" name="Nat. Commun.">
        <title>Klebsormidium flaccidum genome reveals primary factors for plant terrestrial adaptation.</title>
        <authorList>
            <person name="Hori K."/>
            <person name="Maruyama F."/>
            <person name="Fujisawa T."/>
            <person name="Togashi T."/>
            <person name="Yamamoto N."/>
            <person name="Seo M."/>
            <person name="Sato S."/>
            <person name="Yamada T."/>
            <person name="Mori H."/>
            <person name="Tajima N."/>
            <person name="Moriyama T."/>
            <person name="Ikeuchi M."/>
            <person name="Watanabe M."/>
            <person name="Wada H."/>
            <person name="Kobayashi K."/>
            <person name="Saito M."/>
            <person name="Masuda T."/>
            <person name="Sasaki-Sekimoto Y."/>
            <person name="Mashiguchi K."/>
            <person name="Awai K."/>
            <person name="Shimojima M."/>
            <person name="Masuda S."/>
            <person name="Iwai M."/>
            <person name="Nobusawa T."/>
            <person name="Narise T."/>
            <person name="Kondo S."/>
            <person name="Saito H."/>
            <person name="Sato R."/>
            <person name="Murakawa M."/>
            <person name="Ihara Y."/>
            <person name="Oshima-Yamada Y."/>
            <person name="Ohtaka K."/>
            <person name="Satoh M."/>
            <person name="Sonobe K."/>
            <person name="Ishii M."/>
            <person name="Ohtani R."/>
            <person name="Kanamori-Sato M."/>
            <person name="Honoki R."/>
            <person name="Miyazaki D."/>
            <person name="Mochizuki H."/>
            <person name="Umetsu J."/>
            <person name="Higashi K."/>
            <person name="Shibata D."/>
            <person name="Kamiya Y."/>
            <person name="Sato N."/>
            <person name="Nakamura Y."/>
            <person name="Tabata S."/>
            <person name="Ida S."/>
            <person name="Kurokawa K."/>
            <person name="Ohta H."/>
        </authorList>
    </citation>
    <scope>NUCLEOTIDE SEQUENCE [LARGE SCALE GENOMIC DNA]</scope>
    <source>
        <strain evidence="4 5">NIES-2285</strain>
    </source>
</reference>
<dbReference type="AlphaFoldDB" id="A0A1Y1IDI8"/>
<evidence type="ECO:0000259" key="3">
    <source>
        <dbReference type="PROSITE" id="PS50158"/>
    </source>
</evidence>
<protein>
    <recommendedName>
        <fullName evidence="3">CCHC-type domain-containing protein</fullName>
    </recommendedName>
</protein>
<dbReference type="InterPro" id="IPR036875">
    <property type="entry name" value="Znf_CCHC_sf"/>
</dbReference>
<accession>A0A1Y1IDI8</accession>
<keyword evidence="1" id="KW-0479">Metal-binding</keyword>
<dbReference type="SMART" id="SM00343">
    <property type="entry name" value="ZnF_C2HC"/>
    <property type="match status" value="2"/>
</dbReference>
<feature type="region of interest" description="Disordered" evidence="2">
    <location>
        <begin position="382"/>
        <end position="407"/>
    </location>
</feature>
<organism evidence="4 5">
    <name type="scientific">Klebsormidium nitens</name>
    <name type="common">Green alga</name>
    <name type="synonym">Ulothrix nitens</name>
    <dbReference type="NCBI Taxonomy" id="105231"/>
    <lineage>
        <taxon>Eukaryota</taxon>
        <taxon>Viridiplantae</taxon>
        <taxon>Streptophyta</taxon>
        <taxon>Klebsormidiophyceae</taxon>
        <taxon>Klebsormidiales</taxon>
        <taxon>Klebsormidiaceae</taxon>
        <taxon>Klebsormidium</taxon>
    </lineage>
</organism>
<dbReference type="GO" id="GO:0008270">
    <property type="term" value="F:zinc ion binding"/>
    <property type="evidence" value="ECO:0007669"/>
    <property type="project" value="UniProtKB-KW"/>
</dbReference>
<dbReference type="Proteomes" id="UP000054558">
    <property type="component" value="Unassembled WGS sequence"/>
</dbReference>
<evidence type="ECO:0000313" key="5">
    <source>
        <dbReference type="Proteomes" id="UP000054558"/>
    </source>
</evidence>
<evidence type="ECO:0000256" key="1">
    <source>
        <dbReference type="PROSITE-ProRule" id="PRU00047"/>
    </source>
</evidence>
<dbReference type="Gene3D" id="4.10.60.10">
    <property type="entry name" value="Zinc finger, CCHC-type"/>
    <property type="match status" value="1"/>
</dbReference>
<sequence length="407" mass="45416">MCCVMLRVRNNCVKLRVRSQVWHWCNLQVVVNVGVLMATRYASAVVSVERSARVSDRYSGRPGSMALEDFEDRLEAEYARACMKEKKLSRADFLKQLPAFLEDEALQVWRGKRKDILTPPKEGVSEWDPLEEVVALFREEFGAASADKVRELKTLQKRPDETCRMLKARLQRLARETGSLNEQDQALAFLKALPRWLREKVEVMLWGGNRGGVSLNQAFELAENIDLGQAFSEELEPEPERVVEFPTGPFSEEPVRAAVAVAGKGPCYRCGAADHIAGDCRVSSKVQCRVCRKTGHAEAACWQRNPSLKPEWAGGAEKRENGRPEQGGDLRAEVTAMKSELGELRSMMAELLKRSDGGGGGATARTKADVIAARGGVVLEDWEIGSDDEPTEERARREQLARIHGYD</sequence>
<feature type="compositionally biased region" description="Acidic residues" evidence="2">
    <location>
        <begin position="382"/>
        <end position="391"/>
    </location>
</feature>
<gene>
    <name evidence="4" type="ORF">KFL_003940130</name>
</gene>
<feature type="region of interest" description="Disordered" evidence="2">
    <location>
        <begin position="307"/>
        <end position="329"/>
    </location>
</feature>
<keyword evidence="1" id="KW-0862">Zinc</keyword>
<keyword evidence="5" id="KW-1185">Reference proteome</keyword>
<dbReference type="PROSITE" id="PS50158">
    <property type="entry name" value="ZF_CCHC"/>
    <property type="match status" value="1"/>
</dbReference>